<dbReference type="EMBL" id="DF143345">
    <property type="protein sequence ID" value="GAA52745.1"/>
    <property type="molecule type" value="Genomic_DNA"/>
</dbReference>
<evidence type="ECO:0000313" key="1">
    <source>
        <dbReference type="EMBL" id="GAA52745.1"/>
    </source>
</evidence>
<name>G7YIG2_CLOSI</name>
<reference evidence="1" key="1">
    <citation type="journal article" date="2011" name="Genome Biol.">
        <title>The draft genome of the carcinogenic human liver fluke Clonorchis sinensis.</title>
        <authorList>
            <person name="Wang X."/>
            <person name="Chen W."/>
            <person name="Huang Y."/>
            <person name="Sun J."/>
            <person name="Men J."/>
            <person name="Liu H."/>
            <person name="Luo F."/>
            <person name="Guo L."/>
            <person name="Lv X."/>
            <person name="Deng C."/>
            <person name="Zhou C."/>
            <person name="Fan Y."/>
            <person name="Li X."/>
            <person name="Huang L."/>
            <person name="Hu Y."/>
            <person name="Liang C."/>
            <person name="Hu X."/>
            <person name="Xu J."/>
            <person name="Yu X."/>
        </authorList>
    </citation>
    <scope>NUCLEOTIDE SEQUENCE [LARGE SCALE GENOMIC DNA]</scope>
    <source>
        <strain evidence="1">Henan</strain>
    </source>
</reference>
<sequence length="408" mass="47048">MDTQAVEEGSPTAFHLKFSLFKQGLRATPNDADATVDSLKKRTLELEKRLSESYVDIDRLSLDLCKLRNSLLEDDNKQSIGKFRCMGGISRCAIFRFRHIPRQAKIMLKPYQIRSGRKLKYALAAVNQPYPVQRCFGHSSHQKSKCVNICDSDVNNTGNKLLRGLVQLSVVHNPLRTATAKLYCLPKSICQTIGDRRSGEFPTHPEKYERYCRRERTEMAWKCDVLGEHETEVYSVANEKNYRNKRRIKPNLQSEPEQSVNEGLLADQFKCKDSTSLFWTQNYGSSSQLLIAYEVDVSLDRNSRDRFRVLSARKRLTGKEHKRTSQCESVDLIYKPIINRIQNCWHAHEIMGFVFLLRRLRLHERLFIFTIPFCYGLNAYPDGSLQVVECPPVSTHLPYTAFPSLIST</sequence>
<dbReference type="AlphaFoldDB" id="G7YIG2"/>
<accession>G7YIG2</accession>
<evidence type="ECO:0000313" key="2">
    <source>
        <dbReference type="Proteomes" id="UP000008909"/>
    </source>
</evidence>
<gene>
    <name evidence="1" type="ORF">CLF_108740</name>
</gene>
<reference key="2">
    <citation type="submission" date="2011-10" db="EMBL/GenBank/DDBJ databases">
        <title>The genome and transcriptome sequence of Clonorchis sinensis provide insights into the carcinogenic liver fluke.</title>
        <authorList>
            <person name="Wang X."/>
            <person name="Huang Y."/>
            <person name="Chen W."/>
            <person name="Liu H."/>
            <person name="Guo L."/>
            <person name="Chen Y."/>
            <person name="Luo F."/>
            <person name="Zhou W."/>
            <person name="Sun J."/>
            <person name="Mao Q."/>
            <person name="Liang P."/>
            <person name="Zhou C."/>
            <person name="Tian Y."/>
            <person name="Men J."/>
            <person name="Lv X."/>
            <person name="Huang L."/>
            <person name="Zhou J."/>
            <person name="Hu Y."/>
            <person name="Li R."/>
            <person name="Zhang F."/>
            <person name="Lei H."/>
            <person name="Li X."/>
            <person name="Hu X."/>
            <person name="Liang C."/>
            <person name="Xu J."/>
            <person name="Wu Z."/>
            <person name="Yu X."/>
        </authorList>
    </citation>
    <scope>NUCLEOTIDE SEQUENCE</scope>
    <source>
        <strain>Henan</strain>
    </source>
</reference>
<proteinExistence type="predicted"/>
<dbReference type="Proteomes" id="UP000008909">
    <property type="component" value="Unassembled WGS sequence"/>
</dbReference>
<organism evidence="1 2">
    <name type="scientific">Clonorchis sinensis</name>
    <name type="common">Chinese liver fluke</name>
    <dbReference type="NCBI Taxonomy" id="79923"/>
    <lineage>
        <taxon>Eukaryota</taxon>
        <taxon>Metazoa</taxon>
        <taxon>Spiralia</taxon>
        <taxon>Lophotrochozoa</taxon>
        <taxon>Platyhelminthes</taxon>
        <taxon>Trematoda</taxon>
        <taxon>Digenea</taxon>
        <taxon>Opisthorchiida</taxon>
        <taxon>Opisthorchiata</taxon>
        <taxon>Opisthorchiidae</taxon>
        <taxon>Clonorchis</taxon>
    </lineage>
</organism>
<keyword evidence="2" id="KW-1185">Reference proteome</keyword>
<protein>
    <submittedName>
        <fullName evidence="1">Uncharacterized protein</fullName>
    </submittedName>
</protein>